<protein>
    <submittedName>
        <fullName evidence="1">Uncharacterized protein</fullName>
    </submittedName>
</protein>
<feature type="non-terminal residue" evidence="1">
    <location>
        <position position="1"/>
    </location>
</feature>
<proteinExistence type="predicted"/>
<evidence type="ECO:0000313" key="1">
    <source>
        <dbReference type="EMBL" id="GFD60125.1"/>
    </source>
</evidence>
<comment type="caution">
    <text evidence="1">The sequence shown here is derived from an EMBL/GenBank/DDBJ whole genome shotgun (WGS) entry which is preliminary data.</text>
</comment>
<dbReference type="AlphaFoldDB" id="A0A699XJL7"/>
<reference evidence="1" key="1">
    <citation type="journal article" date="2019" name="Sci. Rep.">
        <title>Draft genome of Tanacetum cinerariifolium, the natural source of mosquito coil.</title>
        <authorList>
            <person name="Yamashiro T."/>
            <person name="Shiraishi A."/>
            <person name="Satake H."/>
            <person name="Nakayama K."/>
        </authorList>
    </citation>
    <scope>NUCLEOTIDE SEQUENCE</scope>
</reference>
<name>A0A699XJL7_TANCI</name>
<accession>A0A699XJL7</accession>
<gene>
    <name evidence="1" type="ORF">Tci_932094</name>
</gene>
<organism evidence="1">
    <name type="scientific">Tanacetum cinerariifolium</name>
    <name type="common">Dalmatian daisy</name>
    <name type="synonym">Chrysanthemum cinerariifolium</name>
    <dbReference type="NCBI Taxonomy" id="118510"/>
    <lineage>
        <taxon>Eukaryota</taxon>
        <taxon>Viridiplantae</taxon>
        <taxon>Streptophyta</taxon>
        <taxon>Embryophyta</taxon>
        <taxon>Tracheophyta</taxon>
        <taxon>Spermatophyta</taxon>
        <taxon>Magnoliopsida</taxon>
        <taxon>eudicotyledons</taxon>
        <taxon>Gunneridae</taxon>
        <taxon>Pentapetalae</taxon>
        <taxon>asterids</taxon>
        <taxon>campanulids</taxon>
        <taxon>Asterales</taxon>
        <taxon>Asteraceae</taxon>
        <taxon>Asteroideae</taxon>
        <taxon>Anthemideae</taxon>
        <taxon>Anthemidinae</taxon>
        <taxon>Tanacetum</taxon>
    </lineage>
</organism>
<sequence length="56" mass="6271">TAQDPHRCRSSEFASLVGLVREQFHRVANVVRHVDGKGGGFPDEHERLECSANLVR</sequence>
<dbReference type="EMBL" id="BKCJ011873809">
    <property type="protein sequence ID" value="GFD60125.1"/>
    <property type="molecule type" value="Genomic_DNA"/>
</dbReference>